<dbReference type="Proteomes" id="UP000642553">
    <property type="component" value="Chromosome"/>
</dbReference>
<accession>A0AAE6W170</accession>
<proteinExistence type="predicted"/>
<evidence type="ECO:0000313" key="3">
    <source>
        <dbReference type="EMBL" id="QHV61995.1"/>
    </source>
</evidence>
<keyword evidence="1" id="KW-0175">Coiled coil</keyword>
<gene>
    <name evidence="3" type="ORF">DMI76_00765</name>
</gene>
<evidence type="ECO:0000256" key="1">
    <source>
        <dbReference type="SAM" id="Coils"/>
    </source>
</evidence>
<name>A0AAE6W170_9BACT</name>
<feature type="coiled-coil region" evidence="1">
    <location>
        <begin position="441"/>
        <end position="468"/>
    </location>
</feature>
<feature type="region of interest" description="Disordered" evidence="2">
    <location>
        <begin position="119"/>
        <end position="139"/>
    </location>
</feature>
<dbReference type="RefSeq" id="WP_205575876.1">
    <property type="nucleotide sequence ID" value="NZ_CP029701.1"/>
</dbReference>
<evidence type="ECO:0000256" key="2">
    <source>
        <dbReference type="SAM" id="MobiDB-lite"/>
    </source>
</evidence>
<organism evidence="3 4">
    <name type="scientific">Akkermansia massiliensis</name>
    <dbReference type="NCBI Taxonomy" id="2927224"/>
    <lineage>
        <taxon>Bacteria</taxon>
        <taxon>Pseudomonadati</taxon>
        <taxon>Verrucomicrobiota</taxon>
        <taxon>Verrucomicrobiia</taxon>
        <taxon>Verrucomicrobiales</taxon>
        <taxon>Akkermansiaceae</taxon>
        <taxon>Akkermansia</taxon>
    </lineage>
</organism>
<feature type="region of interest" description="Disordered" evidence="2">
    <location>
        <begin position="675"/>
        <end position="706"/>
    </location>
</feature>
<feature type="coiled-coil region" evidence="1">
    <location>
        <begin position="819"/>
        <end position="853"/>
    </location>
</feature>
<sequence>MNNNNIDISMTLGTRADMSGINQVRKGVDDLSTAARGLPRELISGGEGAVADARTFSGASSPGKMTIQVEGLDRLAGTIARAEGVAASGLSSQGRTDKALADMQAGLARVADAVDMVARGAASPDRSPLPSPSAPGGGNEWMIAQLDQIAALLARMDAMLAKSLAASTRPEGTLDQVKKGMDELSRAVKASPVFGSGGVGGQTGAVPAYPEDKAAAPNDWAVRIDGLDALGATVQGADKTVGSAADAVKQQSGWLQRSIDALSKFPGQVQTWAGGKMQEWRKFNGGLQNATNVLNLGKQAWNLGQSAGAALNDAFGLGAKKVSAQLANVLAKGKAKVEAWQAGMSAELGRMNQEAALKKENALVKQINDAYDARKRTIEALDEKAARNLEMQAQLLQIENEKNRSIIRQKQIRGEMTESQARDALAAIDAKDAGERRAIERQQAENAVRRAEALAEAKAEQIRRMQALSQSSPAAAGVRDLKTDEFYKQADAFKNAEATLKQWQELATRQKKLKKEIDEAAGKMAKAAMLGGVGVPLVAGLVQKKAQDEESLKNVQALMDGMRQDARMPGATNGDMITLLATQKQQQETALQKMMEGIRNTGLLGDVRGKSGDALYIAYADTLKVARDVIKNRTASLADLFKEQETLDEAVTTAKARLKNVLTVQGVQVQADSAVQAETKKTDAWQDNQRRDSTVSRTAADSLSKAAEARKKELDANKKAMDTAAEVMNASVDSFSNFATKYAEGSEKAQERVNKFLDTVGRLRNKDRKLWDKRDVDDSKWTEKFLEALKKKFGNDYNTEADQGMVKAAEQAWKSMNEILDRKKKQEGQEQKIKELEEAARKAANLAEDIQGKSTAAMELTEWMRKYREGAVQKAGDLAGSSDYEILYQVEDVVRKALQDGKLDKGEKNQLGEQLKVLLANDHGQDETPAIHQMVELVKEILGRYSRTQETNRQLVGQIADLKSRLDKIDSQRSYGH</sequence>
<reference evidence="3" key="1">
    <citation type="submission" date="2018-05" db="EMBL/GenBank/DDBJ databases">
        <title>Complete genome sequnece of Akkermansia muciniphila EB-AMDK-40.</title>
        <authorList>
            <person name="Nam Y.-D."/>
            <person name="Chung W.-H."/>
            <person name="Park Y.S."/>
            <person name="Kang J."/>
        </authorList>
    </citation>
    <scope>NUCLEOTIDE SEQUENCE</scope>
    <source>
        <strain evidence="3">EB-AMDK-40</strain>
    </source>
</reference>
<dbReference type="EMBL" id="CP029701">
    <property type="protein sequence ID" value="QHV61995.1"/>
    <property type="molecule type" value="Genomic_DNA"/>
</dbReference>
<protein>
    <submittedName>
        <fullName evidence="3">Uncharacterized protein</fullName>
    </submittedName>
</protein>
<evidence type="ECO:0000313" key="4">
    <source>
        <dbReference type="Proteomes" id="UP000642553"/>
    </source>
</evidence>
<feature type="compositionally biased region" description="Basic and acidic residues" evidence="2">
    <location>
        <begin position="678"/>
        <end position="694"/>
    </location>
</feature>
<dbReference type="AlphaFoldDB" id="A0AAE6W170"/>